<reference evidence="2" key="2">
    <citation type="journal article" date="2018" name="BMC Genomics">
        <title>A manually annotated Actinidia chinensis var. chinensis (kiwifruit) genome highlights the challenges associated with draft genomes and gene prediction in plants.</title>
        <authorList>
            <person name="Pilkington S.M."/>
            <person name="Crowhurst R."/>
            <person name="Hilario E."/>
            <person name="Nardozza S."/>
            <person name="Fraser L."/>
            <person name="Peng Y."/>
            <person name="Gunaseelan K."/>
            <person name="Simpson R."/>
            <person name="Tahir J."/>
            <person name="Deroles S.C."/>
            <person name="Templeton K."/>
            <person name="Luo Z."/>
            <person name="Davy M."/>
            <person name="Cheng C."/>
            <person name="McNeilage M."/>
            <person name="Scaglione D."/>
            <person name="Liu Y."/>
            <person name="Zhang Q."/>
            <person name="Datson P."/>
            <person name="De Silva N."/>
            <person name="Gardiner S.E."/>
            <person name="Bassett H."/>
            <person name="Chagne D."/>
            <person name="McCallum J."/>
            <person name="Dzierzon H."/>
            <person name="Deng C."/>
            <person name="Wang Y.Y."/>
            <person name="Barron L."/>
            <person name="Manako K."/>
            <person name="Bowen J."/>
            <person name="Foster T.M."/>
            <person name="Erridge Z.A."/>
            <person name="Tiffin H."/>
            <person name="Waite C.N."/>
            <person name="Davies K.M."/>
            <person name="Grierson E.P."/>
            <person name="Laing W.A."/>
            <person name="Kirk R."/>
            <person name="Chen X."/>
            <person name="Wood M."/>
            <person name="Montefiori M."/>
            <person name="Brummell D.A."/>
            <person name="Schwinn K.E."/>
            <person name="Catanach A."/>
            <person name="Fullerton C."/>
            <person name="Li D."/>
            <person name="Meiyalaghan S."/>
            <person name="Nieuwenhuizen N."/>
            <person name="Read N."/>
            <person name="Prakash R."/>
            <person name="Hunter D."/>
            <person name="Zhang H."/>
            <person name="McKenzie M."/>
            <person name="Knabel M."/>
            <person name="Harris A."/>
            <person name="Allan A.C."/>
            <person name="Gleave A."/>
            <person name="Chen A."/>
            <person name="Janssen B.J."/>
            <person name="Plunkett B."/>
            <person name="Ampomah-Dwamena C."/>
            <person name="Voogd C."/>
            <person name="Leif D."/>
            <person name="Lafferty D."/>
            <person name="Souleyre E.J.F."/>
            <person name="Varkonyi-Gasic E."/>
            <person name="Gambi F."/>
            <person name="Hanley J."/>
            <person name="Yao J.L."/>
            <person name="Cheung J."/>
            <person name="David K.M."/>
            <person name="Warren B."/>
            <person name="Marsh K."/>
            <person name="Snowden K.C."/>
            <person name="Lin-Wang K."/>
            <person name="Brian L."/>
            <person name="Martinez-Sanchez M."/>
            <person name="Wang M."/>
            <person name="Ileperuma N."/>
            <person name="Macnee N."/>
            <person name="Campin R."/>
            <person name="McAtee P."/>
            <person name="Drummond R.S.M."/>
            <person name="Espley R.V."/>
            <person name="Ireland H.S."/>
            <person name="Wu R."/>
            <person name="Atkinson R.G."/>
            <person name="Karunairetnam S."/>
            <person name="Bulley S."/>
            <person name="Chunkath S."/>
            <person name="Hanley Z."/>
            <person name="Storey R."/>
            <person name="Thrimawithana A.H."/>
            <person name="Thomson S."/>
            <person name="David C."/>
            <person name="Testolin R."/>
            <person name="Huang H."/>
            <person name="Hellens R.P."/>
            <person name="Schaffer R.J."/>
        </authorList>
    </citation>
    <scope>NUCLEOTIDE SEQUENCE [LARGE SCALE GENOMIC DNA]</scope>
    <source>
        <strain evidence="2">cv. Red5</strain>
    </source>
</reference>
<organism evidence="1 2">
    <name type="scientific">Actinidia chinensis var. chinensis</name>
    <name type="common">Chinese soft-hair kiwi</name>
    <dbReference type="NCBI Taxonomy" id="1590841"/>
    <lineage>
        <taxon>Eukaryota</taxon>
        <taxon>Viridiplantae</taxon>
        <taxon>Streptophyta</taxon>
        <taxon>Embryophyta</taxon>
        <taxon>Tracheophyta</taxon>
        <taxon>Spermatophyta</taxon>
        <taxon>Magnoliopsida</taxon>
        <taxon>eudicotyledons</taxon>
        <taxon>Gunneridae</taxon>
        <taxon>Pentapetalae</taxon>
        <taxon>asterids</taxon>
        <taxon>Ericales</taxon>
        <taxon>Actinidiaceae</taxon>
        <taxon>Actinidia</taxon>
    </lineage>
</organism>
<dbReference type="STRING" id="1590841.A0A2R6RCW3"/>
<dbReference type="AlphaFoldDB" id="A0A2R6RCW3"/>
<sequence length="102" mass="11830">MTLLSLTSSSKPLRIPLSSPFRRFLPFPTFSRLTTSDNLLISIHEKIKWADTMSELDKKHKKEVEERVEEVKKSHSVKKLHTVSRPTWTSEATRRSIRNLVG</sequence>
<proteinExistence type="predicted"/>
<name>A0A2R6RCW3_ACTCC</name>
<dbReference type="InParanoid" id="A0A2R6RCW3"/>
<reference evidence="1 2" key="1">
    <citation type="submission" date="2017-07" db="EMBL/GenBank/DDBJ databases">
        <title>An improved, manually edited Actinidia chinensis var. chinensis (kiwifruit) genome highlights the challenges associated with draft genomes and gene prediction in plants.</title>
        <authorList>
            <person name="Pilkington S."/>
            <person name="Crowhurst R."/>
            <person name="Hilario E."/>
            <person name="Nardozza S."/>
            <person name="Fraser L."/>
            <person name="Peng Y."/>
            <person name="Gunaseelan K."/>
            <person name="Simpson R."/>
            <person name="Tahir J."/>
            <person name="Deroles S."/>
            <person name="Templeton K."/>
            <person name="Luo Z."/>
            <person name="Davy M."/>
            <person name="Cheng C."/>
            <person name="Mcneilage M."/>
            <person name="Scaglione D."/>
            <person name="Liu Y."/>
            <person name="Zhang Q."/>
            <person name="Datson P."/>
            <person name="De Silva N."/>
            <person name="Gardiner S."/>
            <person name="Bassett H."/>
            <person name="Chagne D."/>
            <person name="Mccallum J."/>
            <person name="Dzierzon H."/>
            <person name="Deng C."/>
            <person name="Wang Y.-Y."/>
            <person name="Barron N."/>
            <person name="Manako K."/>
            <person name="Bowen J."/>
            <person name="Foster T."/>
            <person name="Erridge Z."/>
            <person name="Tiffin H."/>
            <person name="Waite C."/>
            <person name="Davies K."/>
            <person name="Grierson E."/>
            <person name="Laing W."/>
            <person name="Kirk R."/>
            <person name="Chen X."/>
            <person name="Wood M."/>
            <person name="Montefiori M."/>
            <person name="Brummell D."/>
            <person name="Schwinn K."/>
            <person name="Catanach A."/>
            <person name="Fullerton C."/>
            <person name="Li D."/>
            <person name="Meiyalaghan S."/>
            <person name="Nieuwenhuizen N."/>
            <person name="Read N."/>
            <person name="Prakash R."/>
            <person name="Hunter D."/>
            <person name="Zhang H."/>
            <person name="Mckenzie M."/>
            <person name="Knabel M."/>
            <person name="Harris A."/>
            <person name="Allan A."/>
            <person name="Chen A."/>
            <person name="Janssen B."/>
            <person name="Plunkett B."/>
            <person name="Dwamena C."/>
            <person name="Voogd C."/>
            <person name="Leif D."/>
            <person name="Lafferty D."/>
            <person name="Souleyre E."/>
            <person name="Varkonyi-Gasic E."/>
            <person name="Gambi F."/>
            <person name="Hanley J."/>
            <person name="Yao J.-L."/>
            <person name="Cheung J."/>
            <person name="David K."/>
            <person name="Warren B."/>
            <person name="Marsh K."/>
            <person name="Snowden K."/>
            <person name="Lin-Wang K."/>
            <person name="Brian L."/>
            <person name="Martinez-Sanchez M."/>
            <person name="Wang M."/>
            <person name="Ileperuma N."/>
            <person name="Macnee N."/>
            <person name="Campin R."/>
            <person name="Mcatee P."/>
            <person name="Drummond R."/>
            <person name="Espley R."/>
            <person name="Ireland H."/>
            <person name="Wu R."/>
            <person name="Atkinson R."/>
            <person name="Karunairetnam S."/>
            <person name="Bulley S."/>
            <person name="Chunkath S."/>
            <person name="Hanley Z."/>
            <person name="Storey R."/>
            <person name="Thrimawithana A."/>
            <person name="Thomson S."/>
            <person name="David C."/>
            <person name="Testolin R."/>
        </authorList>
    </citation>
    <scope>NUCLEOTIDE SEQUENCE [LARGE SCALE GENOMIC DNA]</scope>
    <source>
        <strain evidence="2">cv. Red5</strain>
        <tissue evidence="1">Young leaf</tissue>
    </source>
</reference>
<dbReference type="EMBL" id="NKQK01000007">
    <property type="protein sequence ID" value="PSS26395.1"/>
    <property type="molecule type" value="Genomic_DNA"/>
</dbReference>
<evidence type="ECO:0000313" key="1">
    <source>
        <dbReference type="EMBL" id="PSS26395.1"/>
    </source>
</evidence>
<gene>
    <name evidence="1" type="ORF">CEY00_Acc07689</name>
</gene>
<protein>
    <submittedName>
        <fullName evidence="1">COP9 signalosome complex subunit 7 like</fullName>
    </submittedName>
</protein>
<comment type="caution">
    <text evidence="1">The sequence shown here is derived from an EMBL/GenBank/DDBJ whole genome shotgun (WGS) entry which is preliminary data.</text>
</comment>
<accession>A0A2R6RCW3</accession>
<evidence type="ECO:0000313" key="2">
    <source>
        <dbReference type="Proteomes" id="UP000241394"/>
    </source>
</evidence>
<keyword evidence="2" id="KW-1185">Reference proteome</keyword>
<dbReference type="Proteomes" id="UP000241394">
    <property type="component" value="Chromosome LG7"/>
</dbReference>
<dbReference type="Gramene" id="PSS26395">
    <property type="protein sequence ID" value="PSS26395"/>
    <property type="gene ID" value="CEY00_Acc07689"/>
</dbReference>